<proteinExistence type="predicted"/>
<organism evidence="1 2">
    <name type="scientific">Meloidogyne incognita</name>
    <name type="common">Southern root-knot nematode worm</name>
    <name type="synonym">Oxyuris incognita</name>
    <dbReference type="NCBI Taxonomy" id="6306"/>
    <lineage>
        <taxon>Eukaryota</taxon>
        <taxon>Metazoa</taxon>
        <taxon>Ecdysozoa</taxon>
        <taxon>Nematoda</taxon>
        <taxon>Chromadorea</taxon>
        <taxon>Rhabditida</taxon>
        <taxon>Tylenchina</taxon>
        <taxon>Tylenchomorpha</taxon>
        <taxon>Tylenchoidea</taxon>
        <taxon>Meloidogynidae</taxon>
        <taxon>Meloidogyninae</taxon>
        <taxon>Meloidogyne</taxon>
        <taxon>Meloidogyne incognita group</taxon>
    </lineage>
</organism>
<reference evidence="2" key="1">
    <citation type="submission" date="2022-11" db="UniProtKB">
        <authorList>
            <consortium name="WormBaseParasite"/>
        </authorList>
    </citation>
    <scope>IDENTIFICATION</scope>
</reference>
<sequence>MFINAPQDSFLQATYTLVQMQAFLRPMPSGPRRRQGKSHCIFISIHFTIPTACL</sequence>
<protein>
    <submittedName>
        <fullName evidence="2">Uncharacterized protein</fullName>
    </submittedName>
</protein>
<keyword evidence="1" id="KW-1185">Reference proteome</keyword>
<dbReference type="WBParaSite" id="Minc3s04017g35295">
    <property type="protein sequence ID" value="Minc3s04017g35295"/>
    <property type="gene ID" value="Minc3s04017g35295"/>
</dbReference>
<evidence type="ECO:0000313" key="1">
    <source>
        <dbReference type="Proteomes" id="UP000887563"/>
    </source>
</evidence>
<evidence type="ECO:0000313" key="2">
    <source>
        <dbReference type="WBParaSite" id="Minc3s04017g35295"/>
    </source>
</evidence>
<dbReference type="AlphaFoldDB" id="A0A914N7G1"/>
<dbReference type="Proteomes" id="UP000887563">
    <property type="component" value="Unplaced"/>
</dbReference>
<accession>A0A914N7G1</accession>
<name>A0A914N7G1_MELIC</name>